<keyword evidence="3" id="KW-1185">Reference proteome</keyword>
<feature type="signal peptide" evidence="1">
    <location>
        <begin position="1"/>
        <end position="18"/>
    </location>
</feature>
<dbReference type="OrthoDB" id="6192874at2"/>
<proteinExistence type="predicted"/>
<gene>
    <name evidence="2" type="ORF">GEAM_0686</name>
</gene>
<name>A0A085GM67_EWIA3</name>
<dbReference type="GeneID" id="78379032"/>
<protein>
    <submittedName>
        <fullName evidence="2">Membrane lipoprotein</fullName>
    </submittedName>
</protein>
<evidence type="ECO:0000256" key="1">
    <source>
        <dbReference type="SAM" id="SignalP"/>
    </source>
</evidence>
<dbReference type="AlphaFoldDB" id="A0A085GM67"/>
<keyword evidence="2" id="KW-0449">Lipoprotein</keyword>
<dbReference type="STRING" id="910964.GEAM_0686"/>
<reference evidence="2 3" key="1">
    <citation type="submission" date="2014-05" db="EMBL/GenBank/DDBJ databases">
        <title>ATOL: Assembling a taxonomically balanced genome-scale reconstruction of the evolutionary history of the Enterobacteriaceae.</title>
        <authorList>
            <person name="Plunkett G.III."/>
            <person name="Neeno-Eckwall E.C."/>
            <person name="Glasner J.D."/>
            <person name="Perna N.T."/>
        </authorList>
    </citation>
    <scope>NUCLEOTIDE SEQUENCE [LARGE SCALE GENOMIC DNA]</scope>
    <source>
        <strain evidence="2 3">ATCC 33852</strain>
    </source>
</reference>
<dbReference type="InterPro" id="IPR021747">
    <property type="entry name" value="DUF3313"/>
</dbReference>
<dbReference type="Proteomes" id="UP000028640">
    <property type="component" value="Unassembled WGS sequence"/>
</dbReference>
<evidence type="ECO:0000313" key="2">
    <source>
        <dbReference type="EMBL" id="KFC84812.1"/>
    </source>
</evidence>
<dbReference type="RefSeq" id="WP_034788277.1">
    <property type="nucleotide sequence ID" value="NZ_JMPJ01000025.1"/>
</dbReference>
<dbReference type="eggNOG" id="ENOG502Z8IX">
    <property type="taxonomic scope" value="Bacteria"/>
</dbReference>
<feature type="chain" id="PRO_5001791314" evidence="1">
    <location>
        <begin position="19"/>
        <end position="223"/>
    </location>
</feature>
<organism evidence="2 3">
    <name type="scientific">Ewingella americana (strain ATCC 33852 / DSM 4580 / CCUG 14506 / JCM 5911 / LMG 7869 / NCTC 12157 / CDC 1468-78)</name>
    <dbReference type="NCBI Taxonomy" id="910964"/>
    <lineage>
        <taxon>Bacteria</taxon>
        <taxon>Pseudomonadati</taxon>
        <taxon>Pseudomonadota</taxon>
        <taxon>Gammaproteobacteria</taxon>
        <taxon>Enterobacterales</taxon>
        <taxon>Yersiniaceae</taxon>
        <taxon>Ewingella</taxon>
    </lineage>
</organism>
<keyword evidence="1" id="KW-0732">Signal</keyword>
<dbReference type="PROSITE" id="PS51257">
    <property type="entry name" value="PROKAR_LIPOPROTEIN"/>
    <property type="match status" value="1"/>
</dbReference>
<dbReference type="EMBL" id="JMPJ01000025">
    <property type="protein sequence ID" value="KFC84812.1"/>
    <property type="molecule type" value="Genomic_DNA"/>
</dbReference>
<sequence>MKKTKLLQVALIAGAVLLAGCTSQITKSDKYSGFLGDYSGLKETKTPSGKTVLRWVDPSFNASNYSHVLYQPITFYPQPQPNAQIDKQTLDGVLDYTNNRLKSSIAQRLPLTDHAGPRTLIFKGAITGVNTAAEGLQFYEVIPVALVVAGAETASGHRTRDTELYFEAELIDASTGKVVVKVARKGLGKQVSNDSQKVTLNDLKGVVDSLATDVVQFNPAPQK</sequence>
<dbReference type="Pfam" id="PF11769">
    <property type="entry name" value="DUF3313"/>
    <property type="match status" value="1"/>
</dbReference>
<comment type="caution">
    <text evidence="2">The sequence shown here is derived from an EMBL/GenBank/DDBJ whole genome shotgun (WGS) entry which is preliminary data.</text>
</comment>
<accession>A0A085GM67</accession>
<evidence type="ECO:0000313" key="3">
    <source>
        <dbReference type="Proteomes" id="UP000028640"/>
    </source>
</evidence>